<evidence type="ECO:0000256" key="3">
    <source>
        <dbReference type="ARBA" id="ARBA00022989"/>
    </source>
</evidence>
<feature type="transmembrane region" description="Helical" evidence="5">
    <location>
        <begin position="120"/>
        <end position="140"/>
    </location>
</feature>
<feature type="transmembrane region" description="Helical" evidence="5">
    <location>
        <begin position="179"/>
        <end position="198"/>
    </location>
</feature>
<dbReference type="Pfam" id="PF01943">
    <property type="entry name" value="Polysacc_synt"/>
    <property type="match status" value="1"/>
</dbReference>
<evidence type="ECO:0000256" key="1">
    <source>
        <dbReference type="ARBA" id="ARBA00004141"/>
    </source>
</evidence>
<reference evidence="6" key="1">
    <citation type="journal article" date="2020" name="mSystems">
        <title>Genome- and Community-Level Interaction Insights into Carbon Utilization and Element Cycling Functions of Hydrothermarchaeota in Hydrothermal Sediment.</title>
        <authorList>
            <person name="Zhou Z."/>
            <person name="Liu Y."/>
            <person name="Xu W."/>
            <person name="Pan J."/>
            <person name="Luo Z.H."/>
            <person name="Li M."/>
        </authorList>
    </citation>
    <scope>NUCLEOTIDE SEQUENCE [LARGE SCALE GENOMIC DNA]</scope>
    <source>
        <strain evidence="6">SpSt-200</strain>
    </source>
</reference>
<feature type="transmembrane region" description="Helical" evidence="5">
    <location>
        <begin position="93"/>
        <end position="114"/>
    </location>
</feature>
<feature type="transmembrane region" description="Helical" evidence="5">
    <location>
        <begin position="20"/>
        <end position="38"/>
    </location>
</feature>
<feature type="transmembrane region" description="Helical" evidence="5">
    <location>
        <begin position="152"/>
        <end position="173"/>
    </location>
</feature>
<evidence type="ECO:0000256" key="5">
    <source>
        <dbReference type="SAM" id="Phobius"/>
    </source>
</evidence>
<dbReference type="AlphaFoldDB" id="A0A7C2BBU3"/>
<dbReference type="PANTHER" id="PTHR43424">
    <property type="entry name" value="LOCUS PUTATIVE PROTEIN 1-RELATED"/>
    <property type="match status" value="1"/>
</dbReference>
<feature type="transmembrane region" description="Helical" evidence="5">
    <location>
        <begin position="50"/>
        <end position="72"/>
    </location>
</feature>
<feature type="transmembrane region" description="Helical" evidence="5">
    <location>
        <begin position="210"/>
        <end position="231"/>
    </location>
</feature>
<sequence>MELAPRAAFIKQVAPLAMQWGVTVYSAAVSLGLSVLFARSMGSSSFGHYTYIYVLVTVLVLMQDVGFNVLLMRERASPSAALSTRYLELPSTALMHLLVTTSVFMLLAGALHLWVDGPALMAGIFCFAMITLTQWQSSWFKGAGNFERDAQFLFYGRTVSALLVLGSVLIAGAAPMSIFFAWGLGLGLTLACHFKHFPPLRRIEWKVPVWAYRSSVSFFAVGLASTLYHHIDIVILRHLLGEVPAIGQYAVATRIQDGLMALATPVALMLFRRMRILAVDGEEGSRFSRNSVVGAAFVGLLLAVGGWVLGPWVVGLLFGSDYSDGAHTIIRLLFTGLIFALPNYVMEQHAIATQQERWFAKSLIIAVTVNVALNFTLIPVMGVDGAALATMLTEICLCAALCVKLRRTLFG</sequence>
<dbReference type="EMBL" id="DSIN01000034">
    <property type="protein sequence ID" value="HEF28676.1"/>
    <property type="molecule type" value="Genomic_DNA"/>
</dbReference>
<keyword evidence="3 5" id="KW-1133">Transmembrane helix</keyword>
<evidence type="ECO:0000256" key="2">
    <source>
        <dbReference type="ARBA" id="ARBA00022692"/>
    </source>
</evidence>
<evidence type="ECO:0000313" key="6">
    <source>
        <dbReference type="EMBL" id="HEF28676.1"/>
    </source>
</evidence>
<dbReference type="PANTHER" id="PTHR43424:SF1">
    <property type="entry name" value="LOCUS PUTATIVE PROTEIN 1-RELATED"/>
    <property type="match status" value="1"/>
</dbReference>
<keyword evidence="2 5" id="KW-0812">Transmembrane</keyword>
<feature type="transmembrane region" description="Helical" evidence="5">
    <location>
        <begin position="251"/>
        <end position="271"/>
    </location>
</feature>
<dbReference type="GO" id="GO:0016020">
    <property type="term" value="C:membrane"/>
    <property type="evidence" value="ECO:0007669"/>
    <property type="project" value="UniProtKB-SubCell"/>
</dbReference>
<feature type="transmembrane region" description="Helical" evidence="5">
    <location>
        <begin position="358"/>
        <end position="380"/>
    </location>
</feature>
<name>A0A7C2BBU3_9PSED</name>
<protein>
    <submittedName>
        <fullName evidence="6">Polysaccharide export protein</fullName>
    </submittedName>
</protein>
<proteinExistence type="predicted"/>
<feature type="transmembrane region" description="Helical" evidence="5">
    <location>
        <begin position="386"/>
        <end position="405"/>
    </location>
</feature>
<comment type="subcellular location">
    <subcellularLocation>
        <location evidence="1">Membrane</location>
        <topology evidence="1">Multi-pass membrane protein</topology>
    </subcellularLocation>
</comment>
<dbReference type="InterPro" id="IPR002797">
    <property type="entry name" value="Polysacc_synth"/>
</dbReference>
<organism evidence="6">
    <name type="scientific">Pseudomonas graminis</name>
    <dbReference type="NCBI Taxonomy" id="158627"/>
    <lineage>
        <taxon>Bacteria</taxon>
        <taxon>Pseudomonadati</taxon>
        <taxon>Pseudomonadota</taxon>
        <taxon>Gammaproteobacteria</taxon>
        <taxon>Pseudomonadales</taxon>
        <taxon>Pseudomonadaceae</taxon>
        <taxon>Pseudomonas</taxon>
    </lineage>
</organism>
<feature type="transmembrane region" description="Helical" evidence="5">
    <location>
        <begin position="292"/>
        <end position="314"/>
    </location>
</feature>
<gene>
    <name evidence="6" type="ORF">ENP23_23300</name>
</gene>
<feature type="transmembrane region" description="Helical" evidence="5">
    <location>
        <begin position="326"/>
        <end position="346"/>
    </location>
</feature>
<keyword evidence="4 5" id="KW-0472">Membrane</keyword>
<evidence type="ECO:0000256" key="4">
    <source>
        <dbReference type="ARBA" id="ARBA00023136"/>
    </source>
</evidence>
<accession>A0A7C2BBU3</accession>
<comment type="caution">
    <text evidence="6">The sequence shown here is derived from an EMBL/GenBank/DDBJ whole genome shotgun (WGS) entry which is preliminary data.</text>
</comment>
<dbReference type="InterPro" id="IPR052556">
    <property type="entry name" value="PolySynth_Transporter"/>
</dbReference>